<accession>A0AAW6U7G3</accession>
<keyword evidence="3" id="KW-1185">Reference proteome</keyword>
<evidence type="ECO:0000313" key="2">
    <source>
        <dbReference type="EMBL" id="MDI6451078.1"/>
    </source>
</evidence>
<feature type="chain" id="PRO_5043622252" evidence="1">
    <location>
        <begin position="28"/>
        <end position="391"/>
    </location>
</feature>
<dbReference type="AlphaFoldDB" id="A0AAW6U7G3"/>
<organism evidence="2 3">
    <name type="scientific">Anaerobaca lacustris</name>
    <dbReference type="NCBI Taxonomy" id="3044600"/>
    <lineage>
        <taxon>Bacteria</taxon>
        <taxon>Pseudomonadati</taxon>
        <taxon>Planctomycetota</taxon>
        <taxon>Phycisphaerae</taxon>
        <taxon>Sedimentisphaerales</taxon>
        <taxon>Anaerobacaceae</taxon>
        <taxon>Anaerobaca</taxon>
    </lineage>
</organism>
<reference evidence="2" key="1">
    <citation type="submission" date="2023-05" db="EMBL/GenBank/DDBJ databases">
        <title>Anaerotaeda fermentans gen. nov., sp. nov., a novel anaerobic planctomycete of the new family within the order Sedimentisphaerales isolated from Taman Peninsula, Russia.</title>
        <authorList>
            <person name="Khomyakova M.A."/>
            <person name="Merkel A.Y."/>
            <person name="Slobodkin A.I."/>
        </authorList>
    </citation>
    <scope>NUCLEOTIDE SEQUENCE</scope>
    <source>
        <strain evidence="2">M17dextr</strain>
    </source>
</reference>
<dbReference type="Proteomes" id="UP001431776">
    <property type="component" value="Unassembled WGS sequence"/>
</dbReference>
<dbReference type="EMBL" id="JASCXX010000028">
    <property type="protein sequence ID" value="MDI6451078.1"/>
    <property type="molecule type" value="Genomic_DNA"/>
</dbReference>
<name>A0AAW6U7G3_9BACT</name>
<feature type="signal peptide" evidence="1">
    <location>
        <begin position="1"/>
        <end position="27"/>
    </location>
</feature>
<sequence length="391" mass="44054">MLNSTANGLLQRIALLCLVALPASVPAATWRARTDDWSGNPRPIIGDWGFDRPGYPKGLYLHGVTMPEGYFPANPLPNPIIYDNDEYADILDDDVLCAMASLGRITLAAQVVTPIDPKGVFKERWQRSAFWHHDRCLRSGMCMKRIPKPIVGNTRAEPDPDSPGVKAYVEMILSWYRAHPDKPVLIAMGGQSATLASAYKRDPAIADKVIVFYVSANAYNGHLAWASELVCQNMRVVHAYHYWWPEVGVPNELRALPRNDSADWNHISGEWAVLDNLKDVLGRDALPFIDDPYRDKFNCGGLLERLKRNNQYNSGHHHKGWGDDAYSDGNIFVAWEPSVYRNAILRTVRGGWVIDHEYNLDWLNRRAIHAASYPFLSNPDAYRNCGCCPEP</sequence>
<protein>
    <submittedName>
        <fullName evidence="2">Uncharacterized protein</fullName>
    </submittedName>
</protein>
<keyword evidence="1" id="KW-0732">Signal</keyword>
<proteinExistence type="predicted"/>
<gene>
    <name evidence="2" type="ORF">QJ522_18600</name>
</gene>
<comment type="caution">
    <text evidence="2">The sequence shown here is derived from an EMBL/GenBank/DDBJ whole genome shotgun (WGS) entry which is preliminary data.</text>
</comment>
<evidence type="ECO:0000256" key="1">
    <source>
        <dbReference type="SAM" id="SignalP"/>
    </source>
</evidence>
<dbReference type="RefSeq" id="WP_349246487.1">
    <property type="nucleotide sequence ID" value="NZ_JASCXX010000028.1"/>
</dbReference>
<evidence type="ECO:0000313" key="3">
    <source>
        <dbReference type="Proteomes" id="UP001431776"/>
    </source>
</evidence>